<dbReference type="OrthoDB" id="9764438at2"/>
<dbReference type="SMART" id="SM00387">
    <property type="entry name" value="HATPase_c"/>
    <property type="match status" value="1"/>
</dbReference>
<dbReference type="SUPFAM" id="SSF55874">
    <property type="entry name" value="ATPase domain of HSP90 chaperone/DNA topoisomerase II/histidine kinase"/>
    <property type="match status" value="1"/>
</dbReference>
<dbReference type="PROSITE" id="PS50109">
    <property type="entry name" value="HIS_KIN"/>
    <property type="match status" value="1"/>
</dbReference>
<dbReference type="GO" id="GO:0000155">
    <property type="term" value="F:phosphorelay sensor kinase activity"/>
    <property type="evidence" value="ECO:0007669"/>
    <property type="project" value="InterPro"/>
</dbReference>
<dbReference type="GO" id="GO:0005886">
    <property type="term" value="C:plasma membrane"/>
    <property type="evidence" value="ECO:0007669"/>
    <property type="project" value="TreeGrafter"/>
</dbReference>
<dbReference type="HOGENOM" id="CLU_000445_22_0_6"/>
<dbReference type="InterPro" id="IPR001734">
    <property type="entry name" value="Na/solute_symporter"/>
</dbReference>
<dbReference type="STRING" id="1445510.YC6258_05703"/>
<dbReference type="PANTHER" id="PTHR43047:SF9">
    <property type="entry name" value="HISTIDINE KINASE"/>
    <property type="match status" value="1"/>
</dbReference>
<protein>
    <recommendedName>
        <fullName evidence="4">histidine kinase</fullName>
        <ecNumber evidence="4">2.7.13.3</ecNumber>
    </recommendedName>
</protein>
<evidence type="ECO:0000259" key="14">
    <source>
        <dbReference type="PROSITE" id="PS50109"/>
    </source>
</evidence>
<feature type="transmembrane region" description="Helical" evidence="13">
    <location>
        <begin position="66"/>
        <end position="85"/>
    </location>
</feature>
<evidence type="ECO:0000313" key="16">
    <source>
        <dbReference type="EMBL" id="AJQ97731.1"/>
    </source>
</evidence>
<dbReference type="InterPro" id="IPR001789">
    <property type="entry name" value="Sig_transdc_resp-reg_receiver"/>
</dbReference>
<dbReference type="InterPro" id="IPR036097">
    <property type="entry name" value="HisK_dim/P_sf"/>
</dbReference>
<evidence type="ECO:0000256" key="8">
    <source>
        <dbReference type="ARBA" id="ARBA00022777"/>
    </source>
</evidence>
<dbReference type="GO" id="GO:0022857">
    <property type="term" value="F:transmembrane transporter activity"/>
    <property type="evidence" value="ECO:0007669"/>
    <property type="project" value="InterPro"/>
</dbReference>
<feature type="modified residue" description="4-aspartylphosphate" evidence="11">
    <location>
        <position position="1086"/>
    </location>
</feature>
<dbReference type="EC" id="2.7.13.3" evidence="4"/>
<evidence type="ECO:0000256" key="9">
    <source>
        <dbReference type="ARBA" id="ARBA00022989"/>
    </source>
</evidence>
<dbReference type="PANTHER" id="PTHR43047">
    <property type="entry name" value="TWO-COMPONENT HISTIDINE PROTEIN KINASE"/>
    <property type="match status" value="1"/>
</dbReference>
<evidence type="ECO:0000256" key="5">
    <source>
        <dbReference type="ARBA" id="ARBA00022553"/>
    </source>
</evidence>
<feature type="transmembrane region" description="Helical" evidence="13">
    <location>
        <begin position="438"/>
        <end position="460"/>
    </location>
</feature>
<keyword evidence="17" id="KW-1185">Reference proteome</keyword>
<comment type="subcellular location">
    <subcellularLocation>
        <location evidence="2">Membrane</location>
        <topology evidence="2">Multi-pass membrane protein</topology>
    </subcellularLocation>
</comment>
<dbReference type="InterPro" id="IPR003661">
    <property type="entry name" value="HisK_dim/P_dom"/>
</dbReference>
<dbReference type="RefSeq" id="WP_044619397.1">
    <property type="nucleotide sequence ID" value="NZ_CP007142.1"/>
</dbReference>
<feature type="transmembrane region" description="Helical" evidence="13">
    <location>
        <begin position="378"/>
        <end position="398"/>
    </location>
</feature>
<dbReference type="CDD" id="cd00082">
    <property type="entry name" value="HisKA"/>
    <property type="match status" value="1"/>
</dbReference>
<dbReference type="Proteomes" id="UP000032266">
    <property type="component" value="Chromosome"/>
</dbReference>
<dbReference type="Pfam" id="PF00072">
    <property type="entry name" value="Response_reg"/>
    <property type="match status" value="1"/>
</dbReference>
<dbReference type="InterPro" id="IPR036890">
    <property type="entry name" value="HATPase_C_sf"/>
</dbReference>
<dbReference type="Gene3D" id="1.20.1730.10">
    <property type="entry name" value="Sodium/glucose cotransporter"/>
    <property type="match status" value="1"/>
</dbReference>
<dbReference type="Pfam" id="PF12860">
    <property type="entry name" value="PAS_7"/>
    <property type="match status" value="1"/>
</dbReference>
<feature type="domain" description="Response regulatory" evidence="15">
    <location>
        <begin position="1037"/>
        <end position="1152"/>
    </location>
</feature>
<comment type="catalytic activity">
    <reaction evidence="1">
        <text>ATP + protein L-histidine = ADP + protein N-phospho-L-histidine.</text>
        <dbReference type="EC" id="2.7.13.3"/>
    </reaction>
</comment>
<gene>
    <name evidence="16" type="ORF">YC6258_05703</name>
</gene>
<keyword evidence="12" id="KW-0175">Coiled coil</keyword>
<dbReference type="Gene3D" id="1.10.287.130">
    <property type="match status" value="1"/>
</dbReference>
<feature type="transmembrane region" description="Helical" evidence="13">
    <location>
        <begin position="410"/>
        <end position="431"/>
    </location>
</feature>
<evidence type="ECO:0000256" key="12">
    <source>
        <dbReference type="SAM" id="Coils"/>
    </source>
</evidence>
<dbReference type="SUPFAM" id="SSF52172">
    <property type="entry name" value="CheY-like"/>
    <property type="match status" value="1"/>
</dbReference>
<dbReference type="Gene3D" id="3.30.450.20">
    <property type="entry name" value="PAS domain"/>
    <property type="match status" value="1"/>
</dbReference>
<dbReference type="SMART" id="SM00388">
    <property type="entry name" value="HisKA"/>
    <property type="match status" value="1"/>
</dbReference>
<evidence type="ECO:0000313" key="17">
    <source>
        <dbReference type="Proteomes" id="UP000032266"/>
    </source>
</evidence>
<dbReference type="GO" id="GO:0009927">
    <property type="term" value="F:histidine phosphotransfer kinase activity"/>
    <property type="evidence" value="ECO:0007669"/>
    <property type="project" value="TreeGrafter"/>
</dbReference>
<dbReference type="InterPro" id="IPR011006">
    <property type="entry name" value="CheY-like_superfamily"/>
</dbReference>
<evidence type="ECO:0000256" key="3">
    <source>
        <dbReference type="ARBA" id="ARBA00006434"/>
    </source>
</evidence>
<evidence type="ECO:0000256" key="4">
    <source>
        <dbReference type="ARBA" id="ARBA00012438"/>
    </source>
</evidence>
<keyword evidence="10 13" id="KW-0472">Membrane</keyword>
<organism evidence="16 17">
    <name type="scientific">Gynuella sunshinyii YC6258</name>
    <dbReference type="NCBI Taxonomy" id="1445510"/>
    <lineage>
        <taxon>Bacteria</taxon>
        <taxon>Pseudomonadati</taxon>
        <taxon>Pseudomonadota</taxon>
        <taxon>Gammaproteobacteria</taxon>
        <taxon>Oceanospirillales</taxon>
        <taxon>Saccharospirillaceae</taxon>
        <taxon>Gynuella</taxon>
    </lineage>
</organism>
<evidence type="ECO:0000256" key="13">
    <source>
        <dbReference type="SAM" id="Phobius"/>
    </source>
</evidence>
<dbReference type="Gene3D" id="3.40.50.2300">
    <property type="match status" value="1"/>
</dbReference>
<proteinExistence type="inferred from homology"/>
<dbReference type="Gene3D" id="3.30.565.10">
    <property type="entry name" value="Histidine kinase-like ATPase, C-terminal domain"/>
    <property type="match status" value="1"/>
</dbReference>
<evidence type="ECO:0000256" key="11">
    <source>
        <dbReference type="PROSITE-ProRule" id="PRU00169"/>
    </source>
</evidence>
<feature type="transmembrane region" description="Helical" evidence="13">
    <location>
        <begin position="241"/>
        <end position="258"/>
    </location>
</feature>
<dbReference type="InterPro" id="IPR005467">
    <property type="entry name" value="His_kinase_dom"/>
</dbReference>
<accession>A0A0C5VU98</accession>
<evidence type="ECO:0000256" key="6">
    <source>
        <dbReference type="ARBA" id="ARBA00022679"/>
    </source>
</evidence>
<feature type="transmembrane region" description="Helical" evidence="13">
    <location>
        <begin position="158"/>
        <end position="175"/>
    </location>
</feature>
<dbReference type="CDD" id="cd10322">
    <property type="entry name" value="SLC5sbd"/>
    <property type="match status" value="1"/>
</dbReference>
<dbReference type="AlphaFoldDB" id="A0A0C5VU98"/>
<keyword evidence="8" id="KW-0418">Kinase</keyword>
<dbReference type="Pfam" id="PF00512">
    <property type="entry name" value="HisKA"/>
    <property type="match status" value="1"/>
</dbReference>
<reference evidence="16 17" key="1">
    <citation type="submission" date="2014-01" db="EMBL/GenBank/DDBJ databases">
        <title>Full genme sequencing of cellulolytic bacterium Gynuella sunshinyii YC6258T gen. nov., sp. nov.</title>
        <authorList>
            <person name="Khan H."/>
            <person name="Chung E.J."/>
            <person name="Chung Y.R."/>
        </authorList>
    </citation>
    <scope>NUCLEOTIDE SEQUENCE [LARGE SCALE GENOMIC DNA]</scope>
    <source>
        <strain evidence="16 17">YC6258</strain>
    </source>
</reference>
<feature type="coiled-coil region" evidence="12">
    <location>
        <begin position="750"/>
        <end position="791"/>
    </location>
</feature>
<keyword evidence="9 13" id="KW-1133">Transmembrane helix</keyword>
<evidence type="ECO:0000256" key="10">
    <source>
        <dbReference type="ARBA" id="ARBA00023136"/>
    </source>
</evidence>
<feature type="transmembrane region" description="Helical" evidence="13">
    <location>
        <begin position="37"/>
        <end position="54"/>
    </location>
</feature>
<dbReference type="InterPro" id="IPR035965">
    <property type="entry name" value="PAS-like_dom_sf"/>
</dbReference>
<evidence type="ECO:0000256" key="7">
    <source>
        <dbReference type="ARBA" id="ARBA00022692"/>
    </source>
</evidence>
<dbReference type="SMART" id="SM00448">
    <property type="entry name" value="REC"/>
    <property type="match status" value="1"/>
</dbReference>
<dbReference type="EMBL" id="CP007142">
    <property type="protein sequence ID" value="AJQ97731.1"/>
    <property type="molecule type" value="Genomic_DNA"/>
</dbReference>
<name>A0A0C5VU98_9GAMM</name>
<keyword evidence="6" id="KW-0808">Transferase</keyword>
<dbReference type="InterPro" id="IPR003594">
    <property type="entry name" value="HATPase_dom"/>
</dbReference>
<feature type="transmembrane region" description="Helical" evidence="13">
    <location>
        <begin position="328"/>
        <end position="358"/>
    </location>
</feature>
<dbReference type="PROSITE" id="PS50110">
    <property type="entry name" value="RESPONSE_REGULATORY"/>
    <property type="match status" value="1"/>
</dbReference>
<evidence type="ECO:0000256" key="1">
    <source>
        <dbReference type="ARBA" id="ARBA00000085"/>
    </source>
</evidence>
<dbReference type="FunFam" id="3.30.565.10:FF:000049">
    <property type="entry name" value="Two-component sensor histidine kinase"/>
    <property type="match status" value="1"/>
</dbReference>
<comment type="similarity">
    <text evidence="3">Belongs to the sodium:solute symporter (SSF) (TC 2.A.21) family.</text>
</comment>
<evidence type="ECO:0000259" key="15">
    <source>
        <dbReference type="PROSITE" id="PS50110"/>
    </source>
</evidence>
<dbReference type="PROSITE" id="PS50283">
    <property type="entry name" value="NA_SOLUT_SYMP_3"/>
    <property type="match status" value="1"/>
</dbReference>
<keyword evidence="7 13" id="KW-0812">Transmembrane</keyword>
<keyword evidence="5 11" id="KW-0597">Phosphoprotein</keyword>
<evidence type="ECO:0000256" key="2">
    <source>
        <dbReference type="ARBA" id="ARBA00004141"/>
    </source>
</evidence>
<dbReference type="SUPFAM" id="SSF55785">
    <property type="entry name" value="PYP-like sensor domain (PAS domain)"/>
    <property type="match status" value="1"/>
</dbReference>
<feature type="transmembrane region" description="Helical" evidence="13">
    <location>
        <begin position="6"/>
        <end position="25"/>
    </location>
</feature>
<dbReference type="CDD" id="cd00156">
    <property type="entry name" value="REC"/>
    <property type="match status" value="1"/>
</dbReference>
<feature type="transmembrane region" description="Helical" evidence="13">
    <location>
        <begin position="279"/>
        <end position="303"/>
    </location>
</feature>
<dbReference type="PRINTS" id="PR00344">
    <property type="entry name" value="BCTRLSENSOR"/>
</dbReference>
<dbReference type="InterPro" id="IPR038377">
    <property type="entry name" value="Na/Glc_symporter_sf"/>
</dbReference>
<dbReference type="InterPro" id="IPR004358">
    <property type="entry name" value="Sig_transdc_His_kin-like_C"/>
</dbReference>
<feature type="transmembrane region" description="Helical" evidence="13">
    <location>
        <begin position="187"/>
        <end position="211"/>
    </location>
</feature>
<dbReference type="Pfam" id="PF02518">
    <property type="entry name" value="HATPase_c"/>
    <property type="match status" value="1"/>
</dbReference>
<dbReference type="KEGG" id="gsn:YC6258_05703"/>
<feature type="transmembrane region" description="Helical" evidence="13">
    <location>
        <begin position="113"/>
        <end position="132"/>
    </location>
</feature>
<feature type="domain" description="Histidine kinase" evidence="14">
    <location>
        <begin position="798"/>
        <end position="1017"/>
    </location>
</feature>
<sequence>MNISTYLYALVALVYIGLLFLVAIYGERKNLPRSWQPWIYSLSLTIVCSTWAIYGNTLDYFEQGWFISPIFVGNILILLLGYSLLQKVIQVTRREGINSIADLTSSRFGHSRAVAVTMTLLAIVGLVPYMALQLKAITVSFSIVSATEPVTRHWYSDLAFYCALLMALFGMLFGTRKVGVNDRHPGVMLALSFEAIIKLVTFLLVSGWILFGYGDGISGVINTAKNDALIRATLTDFSAPYTYLVMLIVGFISFLTLPHHFHVLAVENHSHQELKQARWLLPVYIILINLLVLPIAIVGYQYFQGDVTQLEYLTLHLPMQEGQHGLTLLAYVGGLSAATSIVIIASISLSTMLSNEILVPLLIRTRLWAVDANNSDRVVLMLRRGSHLLVLLLAYFYLRTVTKYSSLAEIGNISLIAALQFGPALVLGLYWSRLNRRGVMLGLIGGFGMWFYTLILPLLADAGAVPRHWLEFEGMFVFLNPHAFMGVHLDPVAHGVLWSLCTNLLGLWIGSAYFTGTFKDRLQAASFVHSIPAKHGLVTHTSFQASIGDLHVLMGRFIDAEKMQELFAPYTNPVNGRLIGDRQADREFIFQSERLLASMLGAPAVRLLFEHFVEPGGDDWRDLSTMVDEASQVFKFNREILHSALQSISQGICIYDRDRNLVAWNQQFRYLFDYPEELLIVGQSYKAIQQYNHERGDQVRYASDRVELHLEKLSRGQPDRYECERPNGQFIEAQGSPMPGGGYIIVYTDVTEQRNIENRLRRINEELEEKVDARTQELQESNAKLEKANVNKTRFLAAAGHDLVQPLNAAALFAASLHAKLIRQPQDGNHDKLAELSSQIERSLVSADNLLSELLEISKLDSDVVKPNVDAVSLNDVLASIETEQSALAAERGIRLRVIRSSLWIATDPRLIKRMIQNILANAVRYSLRDRISVGVRRHGEYCSIEIWDTGPGLSKQEQDVIFDEFHRLPHVSYEEKGLGLGLAIVKRLSNLLQHPISIKSEIGRGSGFLIRVPVTQARVTNKVNIETSYRSGRSAHILCLDNEIQVVEGMRSLLSEWGHEVMGISDSTEVADLVRQQLPDLIIIDYHLDNDEIGLDLLTEWKKSWLKNIPVIVITADYTDAVQKEIQSRNYYLLKKPVKPLQLRSLVDRVLN</sequence>
<dbReference type="SUPFAM" id="SSF47384">
    <property type="entry name" value="Homodimeric domain of signal transducing histidine kinase"/>
    <property type="match status" value="1"/>
</dbReference>